<dbReference type="InterPro" id="IPR013520">
    <property type="entry name" value="Ribonucl_H"/>
</dbReference>
<dbReference type="RefSeq" id="WP_320500378.1">
    <property type="nucleotide sequence ID" value="NZ_JAXCLX010000001.1"/>
</dbReference>
<evidence type="ECO:0000256" key="17">
    <source>
        <dbReference type="RuleBase" id="RU364087"/>
    </source>
</evidence>
<sequence length="229" mass="25609">MREIVLDTETTGFDPVTGDRLVEIGCIELENHIQTGRNFHRYLNPEREVPDAAFRIHGLSTAFLADKPKFAAIMDEFLEFVADSPLVIHNAEFDMKFINYELEKNGRKAIPFQRAIDTVKMARTKFPGSPASLDALCKRFNIDNSNRTLHGALLDAQLLADVYMELLGGRQTGLVLAAETASSSDLNFAKRTTAGNRPIREPRPHVATDDELAAHKSFIGKLKDAIWLQ</sequence>
<dbReference type="GO" id="GO:0003887">
    <property type="term" value="F:DNA-directed DNA polymerase activity"/>
    <property type="evidence" value="ECO:0007669"/>
    <property type="project" value="UniProtKB-EC"/>
</dbReference>
<evidence type="ECO:0000256" key="16">
    <source>
        <dbReference type="ARBA" id="ARBA00049244"/>
    </source>
</evidence>
<keyword evidence="8 17" id="KW-0540">Nuclease</keyword>
<dbReference type="SUPFAM" id="SSF53098">
    <property type="entry name" value="Ribonuclease H-like"/>
    <property type="match status" value="1"/>
</dbReference>
<dbReference type="NCBIfam" id="TIGR00573">
    <property type="entry name" value="dnaq"/>
    <property type="match status" value="1"/>
</dbReference>
<dbReference type="PANTHER" id="PTHR30231">
    <property type="entry name" value="DNA POLYMERASE III SUBUNIT EPSILON"/>
    <property type="match status" value="1"/>
</dbReference>
<dbReference type="PANTHER" id="PTHR30231:SF41">
    <property type="entry name" value="DNA POLYMERASE III SUBUNIT EPSILON"/>
    <property type="match status" value="1"/>
</dbReference>
<comment type="function">
    <text evidence="15 17">DNA polymerase III is a complex, multichain enzyme responsible for most of the replicative synthesis in bacteria. The epsilon subunit contain the editing function and is a proofreading 3'-5' exonuclease.</text>
</comment>
<evidence type="ECO:0000256" key="14">
    <source>
        <dbReference type="ARBA" id="ARBA00023211"/>
    </source>
</evidence>
<evidence type="ECO:0000256" key="15">
    <source>
        <dbReference type="ARBA" id="ARBA00025483"/>
    </source>
</evidence>
<dbReference type="InterPro" id="IPR006054">
    <property type="entry name" value="DnaQ"/>
</dbReference>
<proteinExistence type="predicted"/>
<evidence type="ECO:0000256" key="2">
    <source>
        <dbReference type="ARBA" id="ARBA00001946"/>
    </source>
</evidence>
<evidence type="ECO:0000256" key="7">
    <source>
        <dbReference type="ARBA" id="ARBA00022705"/>
    </source>
</evidence>
<dbReference type="Proteomes" id="UP001271769">
    <property type="component" value="Unassembled WGS sequence"/>
</dbReference>
<evidence type="ECO:0000256" key="1">
    <source>
        <dbReference type="ARBA" id="ARBA00001936"/>
    </source>
</evidence>
<dbReference type="SMART" id="SM00479">
    <property type="entry name" value="EXOIII"/>
    <property type="match status" value="1"/>
</dbReference>
<protein>
    <recommendedName>
        <fullName evidence="4 17">DNA polymerase III subunit epsilon</fullName>
        <ecNumber evidence="3 17">2.7.7.7</ecNumber>
    </recommendedName>
</protein>
<keyword evidence="13 17" id="KW-0239">DNA-directed DNA polymerase</keyword>
<dbReference type="NCBIfam" id="TIGR01406">
    <property type="entry name" value="dnaQ_proteo"/>
    <property type="match status" value="1"/>
</dbReference>
<dbReference type="Gene3D" id="3.30.420.10">
    <property type="entry name" value="Ribonuclease H-like superfamily/Ribonuclease H"/>
    <property type="match status" value="1"/>
</dbReference>
<comment type="cofactor">
    <cofactor evidence="1 17">
        <name>Mn(2+)</name>
        <dbReference type="ChEBI" id="CHEBI:29035"/>
    </cofactor>
</comment>
<evidence type="ECO:0000256" key="5">
    <source>
        <dbReference type="ARBA" id="ARBA00022679"/>
    </source>
</evidence>
<keyword evidence="9 17" id="KW-0479">Metal-binding</keyword>
<keyword evidence="14 17" id="KW-0464">Manganese</keyword>
<feature type="domain" description="Exonuclease" evidence="18">
    <location>
        <begin position="2"/>
        <end position="172"/>
    </location>
</feature>
<comment type="subunit">
    <text evidence="17">DNA polymerase III contains a core (composed of alpha, epsilon and theta chains) that associates with a tau subunit. This core dimerizes to form the POLIII' complex. PolIII' associates with the gamma complex (composed of gamma, delta, delta', psi and chi chains) and with the beta chain to form the complete DNA polymerase III complex.</text>
</comment>
<comment type="catalytic activity">
    <reaction evidence="16 17">
        <text>DNA(n) + a 2'-deoxyribonucleoside 5'-triphosphate = DNA(n+1) + diphosphate</text>
        <dbReference type="Rhea" id="RHEA:22508"/>
        <dbReference type="Rhea" id="RHEA-COMP:17339"/>
        <dbReference type="Rhea" id="RHEA-COMP:17340"/>
        <dbReference type="ChEBI" id="CHEBI:33019"/>
        <dbReference type="ChEBI" id="CHEBI:61560"/>
        <dbReference type="ChEBI" id="CHEBI:173112"/>
        <dbReference type="EC" id="2.7.7.7"/>
    </reaction>
</comment>
<dbReference type="EMBL" id="JAXCLX010000001">
    <property type="protein sequence ID" value="MDY0871955.1"/>
    <property type="molecule type" value="Genomic_DNA"/>
</dbReference>
<evidence type="ECO:0000256" key="3">
    <source>
        <dbReference type="ARBA" id="ARBA00012417"/>
    </source>
</evidence>
<keyword evidence="20" id="KW-1185">Reference proteome</keyword>
<evidence type="ECO:0000313" key="19">
    <source>
        <dbReference type="EMBL" id="MDY0871955.1"/>
    </source>
</evidence>
<keyword evidence="11 17" id="KW-0269">Exonuclease</keyword>
<evidence type="ECO:0000256" key="13">
    <source>
        <dbReference type="ARBA" id="ARBA00022932"/>
    </source>
</evidence>
<evidence type="ECO:0000313" key="20">
    <source>
        <dbReference type="Proteomes" id="UP001271769"/>
    </source>
</evidence>
<gene>
    <name evidence="17 19" type="primary">dnaQ</name>
    <name evidence="19" type="ORF">SMD31_08475</name>
</gene>
<organism evidence="19 20">
    <name type="scientific">Dongia rigui</name>
    <dbReference type="NCBI Taxonomy" id="940149"/>
    <lineage>
        <taxon>Bacteria</taxon>
        <taxon>Pseudomonadati</taxon>
        <taxon>Pseudomonadota</taxon>
        <taxon>Alphaproteobacteria</taxon>
        <taxon>Rhodospirillales</taxon>
        <taxon>Dongiaceae</taxon>
        <taxon>Dongia</taxon>
    </lineage>
</organism>
<dbReference type="InterPro" id="IPR036397">
    <property type="entry name" value="RNaseH_sf"/>
</dbReference>
<comment type="cofactor">
    <cofactor evidence="2 17">
        <name>Mg(2+)</name>
        <dbReference type="ChEBI" id="CHEBI:18420"/>
    </cofactor>
</comment>
<dbReference type="InterPro" id="IPR013838">
    <property type="entry name" value="Beta-tubulin_BS"/>
</dbReference>
<evidence type="ECO:0000256" key="12">
    <source>
        <dbReference type="ARBA" id="ARBA00022842"/>
    </source>
</evidence>
<evidence type="ECO:0000256" key="4">
    <source>
        <dbReference type="ARBA" id="ARBA00020352"/>
    </source>
</evidence>
<dbReference type="CDD" id="cd06131">
    <property type="entry name" value="DNA_pol_III_epsilon_Ecoli_like"/>
    <property type="match status" value="1"/>
</dbReference>
<reference evidence="19 20" key="1">
    <citation type="journal article" date="2013" name="Antonie Van Leeuwenhoek">
        <title>Dongia rigui sp. nov., isolated from freshwater of a large wetland in Korea.</title>
        <authorList>
            <person name="Baik K.S."/>
            <person name="Hwang Y.M."/>
            <person name="Choi J.S."/>
            <person name="Kwon J."/>
            <person name="Seong C.N."/>
        </authorList>
    </citation>
    <scope>NUCLEOTIDE SEQUENCE [LARGE SCALE GENOMIC DNA]</scope>
    <source>
        <strain evidence="19 20">04SU4-P</strain>
    </source>
</reference>
<dbReference type="EC" id="2.7.7.7" evidence="3 17"/>
<evidence type="ECO:0000256" key="6">
    <source>
        <dbReference type="ARBA" id="ARBA00022695"/>
    </source>
</evidence>
<dbReference type="InterPro" id="IPR012337">
    <property type="entry name" value="RNaseH-like_sf"/>
</dbReference>
<keyword evidence="7 17" id="KW-0235">DNA replication</keyword>
<dbReference type="Pfam" id="PF00929">
    <property type="entry name" value="RNase_T"/>
    <property type="match status" value="1"/>
</dbReference>
<accession>A0ABU5DYF6</accession>
<name>A0ABU5DYF6_9PROT</name>
<dbReference type="InterPro" id="IPR006309">
    <property type="entry name" value="DnaQ_proteo"/>
</dbReference>
<evidence type="ECO:0000259" key="18">
    <source>
        <dbReference type="SMART" id="SM00479"/>
    </source>
</evidence>
<evidence type="ECO:0000256" key="9">
    <source>
        <dbReference type="ARBA" id="ARBA00022723"/>
    </source>
</evidence>
<evidence type="ECO:0000256" key="10">
    <source>
        <dbReference type="ARBA" id="ARBA00022801"/>
    </source>
</evidence>
<evidence type="ECO:0000256" key="11">
    <source>
        <dbReference type="ARBA" id="ARBA00022839"/>
    </source>
</evidence>
<evidence type="ECO:0000256" key="8">
    <source>
        <dbReference type="ARBA" id="ARBA00022722"/>
    </source>
</evidence>
<comment type="caution">
    <text evidence="19">The sequence shown here is derived from an EMBL/GenBank/DDBJ whole genome shotgun (WGS) entry which is preliminary data.</text>
</comment>
<dbReference type="PROSITE" id="PS00228">
    <property type="entry name" value="TUBULIN_B_AUTOREG"/>
    <property type="match status" value="1"/>
</dbReference>
<keyword evidence="5 17" id="KW-0808">Transferase</keyword>
<keyword evidence="6 17" id="KW-0548">Nucleotidyltransferase</keyword>
<keyword evidence="10 17" id="KW-0378">Hydrolase</keyword>
<keyword evidence="12 17" id="KW-0460">Magnesium</keyword>
<dbReference type="NCBIfam" id="NF004316">
    <property type="entry name" value="PRK05711.1"/>
    <property type="match status" value="1"/>
</dbReference>